<dbReference type="STRING" id="1590841.A0A2R6R9T1"/>
<dbReference type="Gramene" id="PSS24314">
    <property type="protein sequence ID" value="PSS24314"/>
    <property type="gene ID" value="CEY00_Acc09236"/>
</dbReference>
<evidence type="ECO:0000313" key="15">
    <source>
        <dbReference type="Proteomes" id="UP000241394"/>
    </source>
</evidence>
<evidence type="ECO:0000256" key="8">
    <source>
        <dbReference type="ARBA" id="ARBA00023002"/>
    </source>
</evidence>
<comment type="catalytic activity">
    <reaction evidence="10">
        <text>a quinone + NADH + H(+) = a quinol + NAD(+)</text>
        <dbReference type="Rhea" id="RHEA:46160"/>
        <dbReference type="ChEBI" id="CHEBI:15378"/>
        <dbReference type="ChEBI" id="CHEBI:24646"/>
        <dbReference type="ChEBI" id="CHEBI:57540"/>
        <dbReference type="ChEBI" id="CHEBI:57945"/>
        <dbReference type="ChEBI" id="CHEBI:132124"/>
        <dbReference type="EC" id="1.6.5.2"/>
    </reaction>
</comment>
<sequence>MDVVAATKPIIRVAALCGSIRKGSFNRSLLRSAIKLCDESINGMQIEYIDIAPLPMLNTDLEVQGTYPPVVEAFREKIREADSVLFASPEYNYSVTAPLKNAIDWASRPPNVWADKAAAIVSAGGGFGGGRSQYHLRQIGVYLDLHFINKPEFFLNLFQPPSKFDSEGNLVDVATKEKLREILLSLYTFTLRLQGK</sequence>
<evidence type="ECO:0000256" key="12">
    <source>
        <dbReference type="ARBA" id="ARBA00057099"/>
    </source>
</evidence>
<name>A0A2R6R9T1_ACTCC</name>
<keyword evidence="5" id="KW-0285">Flavoprotein</keyword>
<dbReference type="FunCoup" id="A0A2R6R9T1">
    <property type="interactions" value="362"/>
</dbReference>
<evidence type="ECO:0000256" key="2">
    <source>
        <dbReference type="ARBA" id="ARBA00005990"/>
    </source>
</evidence>
<dbReference type="InParanoid" id="A0A2R6R9T1"/>
<reference evidence="14 15" key="1">
    <citation type="submission" date="2017-07" db="EMBL/GenBank/DDBJ databases">
        <title>An improved, manually edited Actinidia chinensis var. chinensis (kiwifruit) genome highlights the challenges associated with draft genomes and gene prediction in plants.</title>
        <authorList>
            <person name="Pilkington S."/>
            <person name="Crowhurst R."/>
            <person name="Hilario E."/>
            <person name="Nardozza S."/>
            <person name="Fraser L."/>
            <person name="Peng Y."/>
            <person name="Gunaseelan K."/>
            <person name="Simpson R."/>
            <person name="Tahir J."/>
            <person name="Deroles S."/>
            <person name="Templeton K."/>
            <person name="Luo Z."/>
            <person name="Davy M."/>
            <person name="Cheng C."/>
            <person name="Mcneilage M."/>
            <person name="Scaglione D."/>
            <person name="Liu Y."/>
            <person name="Zhang Q."/>
            <person name="Datson P."/>
            <person name="De Silva N."/>
            <person name="Gardiner S."/>
            <person name="Bassett H."/>
            <person name="Chagne D."/>
            <person name="Mccallum J."/>
            <person name="Dzierzon H."/>
            <person name="Deng C."/>
            <person name="Wang Y.-Y."/>
            <person name="Barron N."/>
            <person name="Manako K."/>
            <person name="Bowen J."/>
            <person name="Foster T."/>
            <person name="Erridge Z."/>
            <person name="Tiffin H."/>
            <person name="Waite C."/>
            <person name="Davies K."/>
            <person name="Grierson E."/>
            <person name="Laing W."/>
            <person name="Kirk R."/>
            <person name="Chen X."/>
            <person name="Wood M."/>
            <person name="Montefiori M."/>
            <person name="Brummell D."/>
            <person name="Schwinn K."/>
            <person name="Catanach A."/>
            <person name="Fullerton C."/>
            <person name="Li D."/>
            <person name="Meiyalaghan S."/>
            <person name="Nieuwenhuizen N."/>
            <person name="Read N."/>
            <person name="Prakash R."/>
            <person name="Hunter D."/>
            <person name="Zhang H."/>
            <person name="Mckenzie M."/>
            <person name="Knabel M."/>
            <person name="Harris A."/>
            <person name="Allan A."/>
            <person name="Chen A."/>
            <person name="Janssen B."/>
            <person name="Plunkett B."/>
            <person name="Dwamena C."/>
            <person name="Voogd C."/>
            <person name="Leif D."/>
            <person name="Lafferty D."/>
            <person name="Souleyre E."/>
            <person name="Varkonyi-Gasic E."/>
            <person name="Gambi F."/>
            <person name="Hanley J."/>
            <person name="Yao J.-L."/>
            <person name="Cheung J."/>
            <person name="David K."/>
            <person name="Warren B."/>
            <person name="Marsh K."/>
            <person name="Snowden K."/>
            <person name="Lin-Wang K."/>
            <person name="Brian L."/>
            <person name="Martinez-Sanchez M."/>
            <person name="Wang M."/>
            <person name="Ileperuma N."/>
            <person name="Macnee N."/>
            <person name="Campin R."/>
            <person name="Mcatee P."/>
            <person name="Drummond R."/>
            <person name="Espley R."/>
            <person name="Ireland H."/>
            <person name="Wu R."/>
            <person name="Atkinson R."/>
            <person name="Karunairetnam S."/>
            <person name="Bulley S."/>
            <person name="Chunkath S."/>
            <person name="Hanley Z."/>
            <person name="Storey R."/>
            <person name="Thrimawithana A."/>
            <person name="Thomson S."/>
            <person name="David C."/>
            <person name="Testolin R."/>
        </authorList>
    </citation>
    <scope>NUCLEOTIDE SEQUENCE [LARGE SCALE GENOMIC DNA]</scope>
    <source>
        <strain evidence="15">cv. Red5</strain>
        <tissue evidence="14">Young leaf</tissue>
    </source>
</reference>
<dbReference type="Pfam" id="PF03358">
    <property type="entry name" value="FMN_red"/>
    <property type="match status" value="1"/>
</dbReference>
<dbReference type="InterPro" id="IPR029039">
    <property type="entry name" value="Flavoprotein-like_sf"/>
</dbReference>
<gene>
    <name evidence="14" type="ORF">CEY00_Acc09236</name>
</gene>
<dbReference type="InterPro" id="IPR050712">
    <property type="entry name" value="NAD(P)H-dep_reductase"/>
</dbReference>
<dbReference type="SUPFAM" id="SSF52218">
    <property type="entry name" value="Flavoproteins"/>
    <property type="match status" value="1"/>
</dbReference>
<keyword evidence="15" id="KW-1185">Reference proteome</keyword>
<organism evidence="14 15">
    <name type="scientific">Actinidia chinensis var. chinensis</name>
    <name type="common">Chinese soft-hair kiwi</name>
    <dbReference type="NCBI Taxonomy" id="1590841"/>
    <lineage>
        <taxon>Eukaryota</taxon>
        <taxon>Viridiplantae</taxon>
        <taxon>Streptophyta</taxon>
        <taxon>Embryophyta</taxon>
        <taxon>Tracheophyta</taxon>
        <taxon>Spermatophyta</taxon>
        <taxon>Magnoliopsida</taxon>
        <taxon>eudicotyledons</taxon>
        <taxon>Gunneridae</taxon>
        <taxon>Pentapetalae</taxon>
        <taxon>asterids</taxon>
        <taxon>Ericales</taxon>
        <taxon>Actinidiaceae</taxon>
        <taxon>Actinidia</taxon>
    </lineage>
</organism>
<comment type="cofactor">
    <cofactor evidence="1">
        <name>FMN</name>
        <dbReference type="ChEBI" id="CHEBI:58210"/>
    </cofactor>
</comment>
<evidence type="ECO:0000256" key="5">
    <source>
        <dbReference type="ARBA" id="ARBA00022630"/>
    </source>
</evidence>
<dbReference type="PANTHER" id="PTHR30543:SF21">
    <property type="entry name" value="NAD(P)H-DEPENDENT FMN REDUCTASE LOT6"/>
    <property type="match status" value="1"/>
</dbReference>
<dbReference type="GO" id="GO:0003955">
    <property type="term" value="F:NAD(P)H dehydrogenase (quinone) activity"/>
    <property type="evidence" value="ECO:0007669"/>
    <property type="project" value="UniProtKB-EC"/>
</dbReference>
<comment type="function">
    <text evidence="12">The enzyme apparently serves as a quinone reductase in connection with conjugation reactions of hydroquinones involved in detoxification pathways.</text>
</comment>
<dbReference type="OrthoDB" id="68575at2759"/>
<keyword evidence="7" id="KW-0521">NADP</keyword>
<evidence type="ECO:0000313" key="14">
    <source>
        <dbReference type="EMBL" id="PSS24314.1"/>
    </source>
</evidence>
<keyword evidence="6" id="KW-0288">FMN</keyword>
<dbReference type="AlphaFoldDB" id="A0A2R6R9T1"/>
<evidence type="ECO:0000256" key="7">
    <source>
        <dbReference type="ARBA" id="ARBA00022857"/>
    </source>
</evidence>
<evidence type="ECO:0000256" key="1">
    <source>
        <dbReference type="ARBA" id="ARBA00001917"/>
    </source>
</evidence>
<dbReference type="Proteomes" id="UP000241394">
    <property type="component" value="Chromosome LG8"/>
</dbReference>
<proteinExistence type="inferred from homology"/>
<dbReference type="OMA" id="LECWLAP"/>
<dbReference type="GO" id="GO:0010181">
    <property type="term" value="F:FMN binding"/>
    <property type="evidence" value="ECO:0007669"/>
    <property type="project" value="TreeGrafter"/>
</dbReference>
<comment type="similarity">
    <text evidence="2">Belongs to the SsuE family.</text>
</comment>
<protein>
    <recommendedName>
        <fullName evidence="4">NAD(P)H dehydrogenase (quinone)</fullName>
        <ecNumber evidence="4">1.6.5.2</ecNumber>
    </recommendedName>
</protein>
<dbReference type="PANTHER" id="PTHR30543">
    <property type="entry name" value="CHROMATE REDUCTASE"/>
    <property type="match status" value="1"/>
</dbReference>
<keyword evidence="8" id="KW-0560">Oxidoreductase</keyword>
<dbReference type="EMBL" id="NKQK01000008">
    <property type="protein sequence ID" value="PSS24314.1"/>
    <property type="molecule type" value="Genomic_DNA"/>
</dbReference>
<comment type="catalytic activity">
    <reaction evidence="11">
        <text>a quinone + NADPH + H(+) = a quinol + NADP(+)</text>
        <dbReference type="Rhea" id="RHEA:46164"/>
        <dbReference type="ChEBI" id="CHEBI:15378"/>
        <dbReference type="ChEBI" id="CHEBI:24646"/>
        <dbReference type="ChEBI" id="CHEBI:57783"/>
        <dbReference type="ChEBI" id="CHEBI:58349"/>
        <dbReference type="ChEBI" id="CHEBI:132124"/>
        <dbReference type="EC" id="1.6.5.2"/>
    </reaction>
</comment>
<evidence type="ECO:0000256" key="9">
    <source>
        <dbReference type="ARBA" id="ARBA00023027"/>
    </source>
</evidence>
<dbReference type="InterPro" id="IPR005025">
    <property type="entry name" value="FMN_Rdtase-like_dom"/>
</dbReference>
<evidence type="ECO:0000256" key="6">
    <source>
        <dbReference type="ARBA" id="ARBA00022643"/>
    </source>
</evidence>
<dbReference type="Gene3D" id="3.40.50.360">
    <property type="match status" value="1"/>
</dbReference>
<evidence type="ECO:0000259" key="13">
    <source>
        <dbReference type="Pfam" id="PF03358"/>
    </source>
</evidence>
<evidence type="ECO:0000256" key="11">
    <source>
        <dbReference type="ARBA" id="ARBA00048983"/>
    </source>
</evidence>
<comment type="caution">
    <text evidence="14">The sequence shown here is derived from an EMBL/GenBank/DDBJ whole genome shotgun (WGS) entry which is preliminary data.</text>
</comment>
<comment type="subunit">
    <text evidence="3">Homotetramer.</text>
</comment>
<keyword evidence="9" id="KW-0520">NAD</keyword>
<dbReference type="FunFam" id="3.40.50.360:FF:000031">
    <property type="entry name" value="NADPH:quinone oxidoreductase"/>
    <property type="match status" value="1"/>
</dbReference>
<evidence type="ECO:0000256" key="10">
    <source>
        <dbReference type="ARBA" id="ARBA00047678"/>
    </source>
</evidence>
<reference evidence="15" key="2">
    <citation type="journal article" date="2018" name="BMC Genomics">
        <title>A manually annotated Actinidia chinensis var. chinensis (kiwifruit) genome highlights the challenges associated with draft genomes and gene prediction in plants.</title>
        <authorList>
            <person name="Pilkington S.M."/>
            <person name="Crowhurst R."/>
            <person name="Hilario E."/>
            <person name="Nardozza S."/>
            <person name="Fraser L."/>
            <person name="Peng Y."/>
            <person name="Gunaseelan K."/>
            <person name="Simpson R."/>
            <person name="Tahir J."/>
            <person name="Deroles S.C."/>
            <person name="Templeton K."/>
            <person name="Luo Z."/>
            <person name="Davy M."/>
            <person name="Cheng C."/>
            <person name="McNeilage M."/>
            <person name="Scaglione D."/>
            <person name="Liu Y."/>
            <person name="Zhang Q."/>
            <person name="Datson P."/>
            <person name="De Silva N."/>
            <person name="Gardiner S.E."/>
            <person name="Bassett H."/>
            <person name="Chagne D."/>
            <person name="McCallum J."/>
            <person name="Dzierzon H."/>
            <person name="Deng C."/>
            <person name="Wang Y.Y."/>
            <person name="Barron L."/>
            <person name="Manako K."/>
            <person name="Bowen J."/>
            <person name="Foster T.M."/>
            <person name="Erridge Z.A."/>
            <person name="Tiffin H."/>
            <person name="Waite C.N."/>
            <person name="Davies K.M."/>
            <person name="Grierson E.P."/>
            <person name="Laing W.A."/>
            <person name="Kirk R."/>
            <person name="Chen X."/>
            <person name="Wood M."/>
            <person name="Montefiori M."/>
            <person name="Brummell D.A."/>
            <person name="Schwinn K.E."/>
            <person name="Catanach A."/>
            <person name="Fullerton C."/>
            <person name="Li D."/>
            <person name="Meiyalaghan S."/>
            <person name="Nieuwenhuizen N."/>
            <person name="Read N."/>
            <person name="Prakash R."/>
            <person name="Hunter D."/>
            <person name="Zhang H."/>
            <person name="McKenzie M."/>
            <person name="Knabel M."/>
            <person name="Harris A."/>
            <person name="Allan A.C."/>
            <person name="Gleave A."/>
            <person name="Chen A."/>
            <person name="Janssen B.J."/>
            <person name="Plunkett B."/>
            <person name="Ampomah-Dwamena C."/>
            <person name="Voogd C."/>
            <person name="Leif D."/>
            <person name="Lafferty D."/>
            <person name="Souleyre E.J.F."/>
            <person name="Varkonyi-Gasic E."/>
            <person name="Gambi F."/>
            <person name="Hanley J."/>
            <person name="Yao J.L."/>
            <person name="Cheung J."/>
            <person name="David K.M."/>
            <person name="Warren B."/>
            <person name="Marsh K."/>
            <person name="Snowden K.C."/>
            <person name="Lin-Wang K."/>
            <person name="Brian L."/>
            <person name="Martinez-Sanchez M."/>
            <person name="Wang M."/>
            <person name="Ileperuma N."/>
            <person name="Macnee N."/>
            <person name="Campin R."/>
            <person name="McAtee P."/>
            <person name="Drummond R.S.M."/>
            <person name="Espley R.V."/>
            <person name="Ireland H.S."/>
            <person name="Wu R."/>
            <person name="Atkinson R.G."/>
            <person name="Karunairetnam S."/>
            <person name="Bulley S."/>
            <person name="Chunkath S."/>
            <person name="Hanley Z."/>
            <person name="Storey R."/>
            <person name="Thrimawithana A.H."/>
            <person name="Thomson S."/>
            <person name="David C."/>
            <person name="Testolin R."/>
            <person name="Huang H."/>
            <person name="Hellens R.P."/>
            <person name="Schaffer R.J."/>
        </authorList>
    </citation>
    <scope>NUCLEOTIDE SEQUENCE [LARGE SCALE GENOMIC DNA]</scope>
    <source>
        <strain evidence="15">cv. Red5</strain>
    </source>
</reference>
<evidence type="ECO:0000256" key="3">
    <source>
        <dbReference type="ARBA" id="ARBA00011881"/>
    </source>
</evidence>
<accession>A0A2R6R9T1</accession>
<evidence type="ECO:0000256" key="4">
    <source>
        <dbReference type="ARBA" id="ARBA00012648"/>
    </source>
</evidence>
<dbReference type="EC" id="1.6.5.2" evidence="4"/>
<feature type="domain" description="NADPH-dependent FMN reductase-like" evidence="13">
    <location>
        <begin position="12"/>
        <end position="156"/>
    </location>
</feature>
<dbReference type="GO" id="GO:0005829">
    <property type="term" value="C:cytosol"/>
    <property type="evidence" value="ECO:0007669"/>
    <property type="project" value="TreeGrafter"/>
</dbReference>